<name>A0A8J3Z8R6_9ACTN</name>
<dbReference type="SUPFAM" id="SSF56601">
    <property type="entry name" value="beta-lactamase/transpeptidase-like"/>
    <property type="match status" value="1"/>
</dbReference>
<evidence type="ECO:0000259" key="2">
    <source>
        <dbReference type="Pfam" id="PF21922"/>
    </source>
</evidence>
<protein>
    <submittedName>
        <fullName evidence="3">Penicillin-binding protein A</fullName>
    </submittedName>
</protein>
<dbReference type="GO" id="GO:0005886">
    <property type="term" value="C:plasma membrane"/>
    <property type="evidence" value="ECO:0007669"/>
    <property type="project" value="TreeGrafter"/>
</dbReference>
<gene>
    <name evidence="3" type="primary">pbpA</name>
    <name evidence="3" type="ORF">Vau01_071300</name>
</gene>
<dbReference type="GO" id="GO:0071972">
    <property type="term" value="F:peptidoglycan L,D-transpeptidase activity"/>
    <property type="evidence" value="ECO:0007669"/>
    <property type="project" value="TreeGrafter"/>
</dbReference>
<dbReference type="GO" id="GO:0071555">
    <property type="term" value="P:cell wall organization"/>
    <property type="evidence" value="ECO:0007669"/>
    <property type="project" value="TreeGrafter"/>
</dbReference>
<organism evidence="3 4">
    <name type="scientific">Virgisporangium aurantiacum</name>
    <dbReference type="NCBI Taxonomy" id="175570"/>
    <lineage>
        <taxon>Bacteria</taxon>
        <taxon>Bacillati</taxon>
        <taxon>Actinomycetota</taxon>
        <taxon>Actinomycetes</taxon>
        <taxon>Micromonosporales</taxon>
        <taxon>Micromonosporaceae</taxon>
        <taxon>Virgisporangium</taxon>
    </lineage>
</organism>
<keyword evidence="4" id="KW-1185">Reference proteome</keyword>
<dbReference type="Pfam" id="PF00905">
    <property type="entry name" value="Transpeptidase"/>
    <property type="match status" value="1"/>
</dbReference>
<dbReference type="PANTHER" id="PTHR30627:SF24">
    <property type="entry name" value="PENICILLIN-BINDING PROTEIN 4B"/>
    <property type="match status" value="1"/>
</dbReference>
<dbReference type="InterPro" id="IPR012338">
    <property type="entry name" value="Beta-lactam/transpept-like"/>
</dbReference>
<sequence>MNAPLRRVGVVVLVLFGLLFANLNWVQGVRAKEYRTSDYNGRVLQSEYEVERGKVIVGGEAVAQSVATTGDLKFRRTYPKGAPYAHLVGYKSVTLGATAIEKLENDYLNGNADSQVADRISEMFTGDKPNGNVVMSLSKAAQETAYNELLNNKNKVPKAAAVAIDPKTGAILAAASIPSYDPNLVTTNDRTAAFNAQTALDKDPNKPLRNRAFSERYPPGSTFKVVMSAAMLENGETPNSVLPAGPRYEPPQTGGFFIKNASPSICPEATTTLIQALTESCNTAFARYGAERLGADKIRAMATKFGFESTPTIDRDEKNSCFLVASSTVGSMTNTPGKADPAATAQSSIGQFEVVMTPLQGAMIAASVANNGSQMRPYLVQQLKAADLTTVHYTAQPKELRRSVSQQQAKDIQTMMISVVDNGSGKNAKINGFQVGGKTGTAENATDEESHGWFISFALKNGEPVIATAVFLENAGKGGSAEAARIAGQIMKAYIGEKGLAR</sequence>
<reference evidence="3" key="1">
    <citation type="submission" date="2021-01" db="EMBL/GenBank/DDBJ databases">
        <title>Whole genome shotgun sequence of Virgisporangium aurantiacum NBRC 16421.</title>
        <authorList>
            <person name="Komaki H."/>
            <person name="Tamura T."/>
        </authorList>
    </citation>
    <scope>NUCLEOTIDE SEQUENCE</scope>
    <source>
        <strain evidence="3">NBRC 16421</strain>
    </source>
</reference>
<dbReference type="InterPro" id="IPR050515">
    <property type="entry name" value="Beta-lactam/transpept"/>
</dbReference>
<dbReference type="Proteomes" id="UP000612585">
    <property type="component" value="Unassembled WGS sequence"/>
</dbReference>
<evidence type="ECO:0000313" key="3">
    <source>
        <dbReference type="EMBL" id="GIJ59614.1"/>
    </source>
</evidence>
<dbReference type="Pfam" id="PF21922">
    <property type="entry name" value="PBP_dimer_2"/>
    <property type="match status" value="1"/>
</dbReference>
<evidence type="ECO:0000313" key="4">
    <source>
        <dbReference type="Proteomes" id="UP000612585"/>
    </source>
</evidence>
<dbReference type="InterPro" id="IPR001460">
    <property type="entry name" value="PCN-bd_Tpept"/>
</dbReference>
<dbReference type="AlphaFoldDB" id="A0A8J3Z8R6"/>
<accession>A0A8J3Z8R6</accession>
<evidence type="ECO:0000259" key="1">
    <source>
        <dbReference type="Pfam" id="PF00905"/>
    </source>
</evidence>
<proteinExistence type="predicted"/>
<dbReference type="PANTHER" id="PTHR30627">
    <property type="entry name" value="PEPTIDOGLYCAN D,D-TRANSPEPTIDASE"/>
    <property type="match status" value="1"/>
</dbReference>
<dbReference type="EMBL" id="BOPG01000048">
    <property type="protein sequence ID" value="GIJ59614.1"/>
    <property type="molecule type" value="Genomic_DNA"/>
</dbReference>
<dbReference type="GO" id="GO:0008658">
    <property type="term" value="F:penicillin binding"/>
    <property type="evidence" value="ECO:0007669"/>
    <property type="project" value="InterPro"/>
</dbReference>
<feature type="domain" description="Penicillin-binding protein transpeptidase" evidence="1">
    <location>
        <begin position="160"/>
        <end position="492"/>
    </location>
</feature>
<dbReference type="RefSeq" id="WP_204002364.1">
    <property type="nucleotide sequence ID" value="NZ_BOPG01000048.1"/>
</dbReference>
<comment type="caution">
    <text evidence="3">The sequence shown here is derived from an EMBL/GenBank/DDBJ whole genome shotgun (WGS) entry which is preliminary data.</text>
</comment>
<dbReference type="InterPro" id="IPR054120">
    <property type="entry name" value="PBPA_dimer"/>
</dbReference>
<dbReference type="Gene3D" id="3.40.710.10">
    <property type="entry name" value="DD-peptidase/beta-lactamase superfamily"/>
    <property type="match status" value="1"/>
</dbReference>
<feature type="domain" description="Penicillin binding protein A dimerisation" evidence="2">
    <location>
        <begin position="52"/>
        <end position="134"/>
    </location>
</feature>
<dbReference type="Gene3D" id="3.90.1310.10">
    <property type="entry name" value="Penicillin-binding protein 2a (Domain 2)"/>
    <property type="match status" value="1"/>
</dbReference>